<comment type="caution">
    <text evidence="1">The sequence shown here is derived from an EMBL/GenBank/DDBJ whole genome shotgun (WGS) entry which is preliminary data.</text>
</comment>
<reference evidence="1" key="2">
    <citation type="submission" date="2020-09" db="EMBL/GenBank/DDBJ databases">
        <authorList>
            <person name="Sun Q."/>
            <person name="Ohkuma M."/>
        </authorList>
    </citation>
    <scope>NUCLEOTIDE SEQUENCE</scope>
    <source>
        <strain evidence="1">JCM 3302</strain>
    </source>
</reference>
<keyword evidence="2" id="KW-1185">Reference proteome</keyword>
<dbReference type="AlphaFoldDB" id="A0A919AM54"/>
<accession>A0A919AM54</accession>
<dbReference type="Proteomes" id="UP000641386">
    <property type="component" value="Unassembled WGS sequence"/>
</dbReference>
<reference evidence="1" key="1">
    <citation type="journal article" date="2014" name="Int. J. Syst. Evol. Microbiol.">
        <title>Complete genome sequence of Corynebacterium casei LMG S-19264T (=DSM 44701T), isolated from a smear-ripened cheese.</title>
        <authorList>
            <consortium name="US DOE Joint Genome Institute (JGI-PGF)"/>
            <person name="Walter F."/>
            <person name="Albersmeier A."/>
            <person name="Kalinowski J."/>
            <person name="Ruckert C."/>
        </authorList>
    </citation>
    <scope>NUCLEOTIDE SEQUENCE</scope>
    <source>
        <strain evidence="1">JCM 3302</strain>
    </source>
</reference>
<evidence type="ECO:0000313" key="2">
    <source>
        <dbReference type="Proteomes" id="UP000641386"/>
    </source>
</evidence>
<proteinExistence type="predicted"/>
<name>A0A919AM54_9ACTN</name>
<protein>
    <submittedName>
        <fullName evidence="1">Uncharacterized protein</fullName>
    </submittedName>
</protein>
<dbReference type="EMBL" id="BNBC01000071">
    <property type="protein sequence ID" value="GHF15501.1"/>
    <property type="molecule type" value="Genomic_DNA"/>
</dbReference>
<organism evidence="1 2">
    <name type="scientific">Streptomyces spiralis</name>
    <dbReference type="NCBI Taxonomy" id="66376"/>
    <lineage>
        <taxon>Bacteria</taxon>
        <taxon>Bacillati</taxon>
        <taxon>Actinomycetota</taxon>
        <taxon>Actinomycetes</taxon>
        <taxon>Kitasatosporales</taxon>
        <taxon>Streptomycetaceae</taxon>
        <taxon>Streptomyces</taxon>
    </lineage>
</organism>
<evidence type="ECO:0000313" key="1">
    <source>
        <dbReference type="EMBL" id="GHF15501.1"/>
    </source>
</evidence>
<gene>
    <name evidence="1" type="ORF">GCM10014715_83470</name>
</gene>
<sequence>MRITKYTHSCVRLQHDGGATPVIDPGVWSEPEALAGADAVLVTR</sequence>